<keyword evidence="1" id="KW-0812">Transmembrane</keyword>
<dbReference type="eggNOG" id="ENOG50333A0">
    <property type="taxonomic scope" value="Bacteria"/>
</dbReference>
<organism evidence="2 3">
    <name type="scientific">Sphingobium lactosutens DS20</name>
    <dbReference type="NCBI Taxonomy" id="1331060"/>
    <lineage>
        <taxon>Bacteria</taxon>
        <taxon>Pseudomonadati</taxon>
        <taxon>Pseudomonadota</taxon>
        <taxon>Alphaproteobacteria</taxon>
        <taxon>Sphingomonadales</taxon>
        <taxon>Sphingomonadaceae</taxon>
        <taxon>Sphingobium</taxon>
    </lineage>
</organism>
<accession>T0IPW8</accession>
<proteinExistence type="predicted"/>
<dbReference type="AlphaFoldDB" id="T0IPW8"/>
<evidence type="ECO:0000256" key="1">
    <source>
        <dbReference type="SAM" id="Phobius"/>
    </source>
</evidence>
<evidence type="ECO:0000313" key="3">
    <source>
        <dbReference type="Proteomes" id="UP000015531"/>
    </source>
</evidence>
<sequence length="233" mass="26601">MYRILSKKAVVAAIVWLALGLVMLGQSLGNLLKFDFKFSSIPLLVWLLLNAALWNPVWRWFWKKVPKLNEWVFPDLNGVWDVELCSNWPRQAQMLDAAASTEHAIDMRRCAEADLAALTPIKLEAEIHQSWFGFDMLLYNPRGDTPIDRSDTVSVDPFPRVGLRRPGICYFYKQVNATDNVADEAEFYGAARLEYDFRTGQLIGLAWTARMWRQAMNTAGAITFTRKSNHLSG</sequence>
<dbReference type="RefSeq" id="WP_021227763.1">
    <property type="nucleotide sequence ID" value="NZ_ATDP01000106.1"/>
</dbReference>
<comment type="caution">
    <text evidence="2">The sequence shown here is derived from an EMBL/GenBank/DDBJ whole genome shotgun (WGS) entry which is preliminary data.</text>
</comment>
<dbReference type="OrthoDB" id="8453584at2"/>
<name>T0IPW8_9SPHN</name>
<gene>
    <name evidence="2" type="ORF">RLDS_21450</name>
</gene>
<feature type="transmembrane region" description="Helical" evidence="1">
    <location>
        <begin position="39"/>
        <end position="58"/>
    </location>
</feature>
<dbReference type="PATRIC" id="fig|1331060.3.peg.4148"/>
<keyword evidence="1" id="KW-0472">Membrane</keyword>
<keyword evidence="3" id="KW-1185">Reference proteome</keyword>
<keyword evidence="1" id="KW-1133">Transmembrane helix</keyword>
<dbReference type="Proteomes" id="UP000015531">
    <property type="component" value="Unassembled WGS sequence"/>
</dbReference>
<dbReference type="EMBL" id="ATDP01000106">
    <property type="protein sequence ID" value="EQB11699.1"/>
    <property type="molecule type" value="Genomic_DNA"/>
</dbReference>
<evidence type="ECO:0000313" key="2">
    <source>
        <dbReference type="EMBL" id="EQB11699.1"/>
    </source>
</evidence>
<reference evidence="2 3" key="1">
    <citation type="journal article" date="2013" name="Genome Announc.">
        <title>Draft Genome Sequence of Sphingobium lactosutens Strain DS20T, Isolated from a Hexachlorocyclohexane Dumpsite.</title>
        <authorList>
            <person name="Kumar R."/>
            <person name="Dwivedi V."/>
            <person name="Negi V."/>
            <person name="Khurana J.P."/>
            <person name="Lal R."/>
        </authorList>
    </citation>
    <scope>NUCLEOTIDE SEQUENCE [LARGE SCALE GENOMIC DNA]</scope>
    <source>
        <strain evidence="2 3">DS20</strain>
    </source>
</reference>
<protein>
    <submittedName>
        <fullName evidence="2">Uncharacterized protein</fullName>
    </submittedName>
</protein>